<dbReference type="GO" id="GO:0004497">
    <property type="term" value="F:monooxygenase activity"/>
    <property type="evidence" value="ECO:0007669"/>
    <property type="project" value="InterPro"/>
</dbReference>
<dbReference type="OrthoDB" id="3934656at2759"/>
<dbReference type="GO" id="GO:0020037">
    <property type="term" value="F:heme binding"/>
    <property type="evidence" value="ECO:0007669"/>
    <property type="project" value="InterPro"/>
</dbReference>
<evidence type="ECO:0000256" key="1">
    <source>
        <dbReference type="SAM" id="MobiDB-lite"/>
    </source>
</evidence>
<evidence type="ECO:0000313" key="2">
    <source>
        <dbReference type="EMBL" id="OSX75480.1"/>
    </source>
</evidence>
<proteinExistence type="predicted"/>
<dbReference type="GO" id="GO:0016705">
    <property type="term" value="F:oxidoreductase activity, acting on paired donors, with incorporation or reduction of molecular oxygen"/>
    <property type="evidence" value="ECO:0007669"/>
    <property type="project" value="InterPro"/>
</dbReference>
<dbReference type="Proteomes" id="UP000218209">
    <property type="component" value="Unassembled WGS sequence"/>
</dbReference>
<dbReference type="AlphaFoldDB" id="A0A1X6P3Z8"/>
<dbReference type="GO" id="GO:0005506">
    <property type="term" value="F:iron ion binding"/>
    <property type="evidence" value="ECO:0007669"/>
    <property type="project" value="InterPro"/>
</dbReference>
<reference evidence="2 3" key="1">
    <citation type="submission" date="2017-03" db="EMBL/GenBank/DDBJ databases">
        <title>WGS assembly of Porphyra umbilicalis.</title>
        <authorList>
            <person name="Brawley S.H."/>
            <person name="Blouin N.A."/>
            <person name="Ficko-Blean E."/>
            <person name="Wheeler G.L."/>
            <person name="Lohr M."/>
            <person name="Goodson H.V."/>
            <person name="Jenkins J.W."/>
            <person name="Blaby-Haas C.E."/>
            <person name="Helliwell K.E."/>
            <person name="Chan C."/>
            <person name="Marriage T."/>
            <person name="Bhattacharya D."/>
            <person name="Klein A.S."/>
            <person name="Badis Y."/>
            <person name="Brodie J."/>
            <person name="Cao Y."/>
            <person name="Collen J."/>
            <person name="Dittami S.M."/>
            <person name="Gachon C.M."/>
            <person name="Green B.R."/>
            <person name="Karpowicz S."/>
            <person name="Kim J.W."/>
            <person name="Kudahl U."/>
            <person name="Lin S."/>
            <person name="Michel G."/>
            <person name="Mittag M."/>
            <person name="Olson B.J."/>
            <person name="Pangilinan J."/>
            <person name="Peng Y."/>
            <person name="Qiu H."/>
            <person name="Shu S."/>
            <person name="Singer J.T."/>
            <person name="Smith A.G."/>
            <person name="Sprecher B.N."/>
            <person name="Wagner V."/>
            <person name="Wang W."/>
            <person name="Wang Z.-Y."/>
            <person name="Yan J."/>
            <person name="Yarish C."/>
            <person name="Zoeuner-Riek S."/>
            <person name="Zhuang Y."/>
            <person name="Zou Y."/>
            <person name="Lindquist E.A."/>
            <person name="Grimwood J."/>
            <person name="Barry K."/>
            <person name="Rokhsar D.S."/>
            <person name="Schmutz J."/>
            <person name="Stiller J.W."/>
            <person name="Grossman A.R."/>
            <person name="Prochnik S.E."/>
        </authorList>
    </citation>
    <scope>NUCLEOTIDE SEQUENCE [LARGE SCALE GENOMIC DNA]</scope>
    <source>
        <strain evidence="2">4086291</strain>
    </source>
</reference>
<feature type="region of interest" description="Disordered" evidence="1">
    <location>
        <begin position="224"/>
        <end position="245"/>
    </location>
</feature>
<sequence>MEPPGADADASLRADAPAAVAAVLPTLDATMRAALGRTWGVGGDRLRATLDGAMRAEVGAAAAAAGPTDLFRLSSRAALRAGAAAFLGPAFDAAHGAEVWAGIHAWQPAAFSLPWFLAPRAARRVRPAIGRAFDVAYRPMEAHIGRVLAGEVPAEGGTYLAALLAGVDAATPRPPVTAAQVATHIFGVLVALHINVYATGAWAVAHVAGDAGLSAAAAAEVDDRLAGRPPPMGGGGGGGGSPPPATGLPVLEGVWAEALRVYFVTPSLRLAKAPWHVAASDGNGAAGARNGDRRTRPGWTVPGDGRLVAISIVDVNRRGGGGRSGGGAPAVWARRFVPPAGTPWRAAEQARTLYAFAWGPHVCVGRRVAEALLERWWVALYGAYAVTRVSDAQGGGGGGGGCPRCPRQTLCTRLGRRRQCGRCGCA</sequence>
<dbReference type="InterPro" id="IPR036396">
    <property type="entry name" value="Cyt_P450_sf"/>
</dbReference>
<dbReference type="SUPFAM" id="SSF48264">
    <property type="entry name" value="Cytochrome P450"/>
    <property type="match status" value="1"/>
</dbReference>
<gene>
    <name evidence="2" type="ORF">BU14_0234s0007</name>
</gene>
<dbReference type="Gene3D" id="1.10.630.10">
    <property type="entry name" value="Cytochrome P450"/>
    <property type="match status" value="1"/>
</dbReference>
<keyword evidence="3" id="KW-1185">Reference proteome</keyword>
<accession>A0A1X6P3Z8</accession>
<evidence type="ECO:0000313" key="3">
    <source>
        <dbReference type="Proteomes" id="UP000218209"/>
    </source>
</evidence>
<evidence type="ECO:0008006" key="4">
    <source>
        <dbReference type="Google" id="ProtNLM"/>
    </source>
</evidence>
<dbReference type="EMBL" id="KV918901">
    <property type="protein sequence ID" value="OSX75480.1"/>
    <property type="molecule type" value="Genomic_DNA"/>
</dbReference>
<name>A0A1X6P3Z8_PORUM</name>
<organism evidence="2 3">
    <name type="scientific">Porphyra umbilicalis</name>
    <name type="common">Purple laver</name>
    <name type="synonym">Red alga</name>
    <dbReference type="NCBI Taxonomy" id="2786"/>
    <lineage>
        <taxon>Eukaryota</taxon>
        <taxon>Rhodophyta</taxon>
        <taxon>Bangiophyceae</taxon>
        <taxon>Bangiales</taxon>
        <taxon>Bangiaceae</taxon>
        <taxon>Porphyra</taxon>
    </lineage>
</organism>
<protein>
    <recommendedName>
        <fullName evidence="4">Cytochrome P450</fullName>
    </recommendedName>
</protein>